<proteinExistence type="predicted"/>
<reference evidence="2" key="1">
    <citation type="journal article" date="2020" name="G3 (Bethesda)">
        <title>High-Quality Assemblies for Three Invasive Social Wasps from the &lt;i&gt;Vespula&lt;/i&gt; Genus.</title>
        <authorList>
            <person name="Harrop T.W.R."/>
            <person name="Guhlin J."/>
            <person name="McLaughlin G.M."/>
            <person name="Permina E."/>
            <person name="Stockwell P."/>
            <person name="Gilligan J."/>
            <person name="Le Lec M.F."/>
            <person name="Gruber M.A.M."/>
            <person name="Quinn O."/>
            <person name="Lovegrove M."/>
            <person name="Duncan E.J."/>
            <person name="Remnant E.J."/>
            <person name="Van Eeckhoven J."/>
            <person name="Graham B."/>
            <person name="Knapp R.A."/>
            <person name="Langford K.W."/>
            <person name="Kronenberg Z."/>
            <person name="Press M.O."/>
            <person name="Eacker S.M."/>
            <person name="Wilson-Rankin E.E."/>
            <person name="Purcell J."/>
            <person name="Lester P.J."/>
            <person name="Dearden P.K."/>
        </authorList>
    </citation>
    <scope>NUCLEOTIDE SEQUENCE</scope>
    <source>
        <strain evidence="2">Volc-1</strain>
    </source>
</reference>
<evidence type="ECO:0000313" key="2">
    <source>
        <dbReference type="EMBL" id="KAF7427206.1"/>
    </source>
</evidence>
<evidence type="ECO:0000313" key="3">
    <source>
        <dbReference type="Proteomes" id="UP000600918"/>
    </source>
</evidence>
<organism evidence="2 3">
    <name type="scientific">Vespula pensylvanica</name>
    <name type="common">Western yellow jacket</name>
    <name type="synonym">Wasp</name>
    <dbReference type="NCBI Taxonomy" id="30213"/>
    <lineage>
        <taxon>Eukaryota</taxon>
        <taxon>Metazoa</taxon>
        <taxon>Ecdysozoa</taxon>
        <taxon>Arthropoda</taxon>
        <taxon>Hexapoda</taxon>
        <taxon>Insecta</taxon>
        <taxon>Pterygota</taxon>
        <taxon>Neoptera</taxon>
        <taxon>Endopterygota</taxon>
        <taxon>Hymenoptera</taxon>
        <taxon>Apocrita</taxon>
        <taxon>Aculeata</taxon>
        <taxon>Vespoidea</taxon>
        <taxon>Vespidae</taxon>
        <taxon>Vespinae</taxon>
        <taxon>Vespula</taxon>
    </lineage>
</organism>
<feature type="compositionally biased region" description="Gly residues" evidence="1">
    <location>
        <begin position="70"/>
        <end position="81"/>
    </location>
</feature>
<dbReference type="EMBL" id="JACSDY010000005">
    <property type="protein sequence ID" value="KAF7427206.1"/>
    <property type="molecule type" value="Genomic_DNA"/>
</dbReference>
<comment type="caution">
    <text evidence="2">The sequence shown here is derived from an EMBL/GenBank/DDBJ whole genome shotgun (WGS) entry which is preliminary data.</text>
</comment>
<accession>A0A834UAT2</accession>
<dbReference type="Proteomes" id="UP000600918">
    <property type="component" value="Unassembled WGS sequence"/>
</dbReference>
<keyword evidence="3" id="KW-1185">Reference proteome</keyword>
<feature type="compositionally biased region" description="Acidic residues" evidence="1">
    <location>
        <begin position="49"/>
        <end position="69"/>
    </location>
</feature>
<sequence>MLLGIVILATSKNSYECGFLLRSNVIAKEVGEGLLEVFFVWPSSKSDGNDDDDDDDDDDGYDDGGDDGDGSGCGGSGGSGSSVGLAGHRMMDTTCFSLVSAPARERRGLSPLSYRVSGAFR</sequence>
<name>A0A834UAT2_VESPE</name>
<dbReference type="AlphaFoldDB" id="A0A834UAT2"/>
<protein>
    <submittedName>
        <fullName evidence="2">Uncharacterized protein</fullName>
    </submittedName>
</protein>
<evidence type="ECO:0000256" key="1">
    <source>
        <dbReference type="SAM" id="MobiDB-lite"/>
    </source>
</evidence>
<feature type="region of interest" description="Disordered" evidence="1">
    <location>
        <begin position="42"/>
        <end position="85"/>
    </location>
</feature>
<gene>
    <name evidence="2" type="ORF">H0235_006900</name>
</gene>